<dbReference type="Proteomes" id="UP000070700">
    <property type="component" value="Unassembled WGS sequence"/>
</dbReference>
<evidence type="ECO:0000313" key="5">
    <source>
        <dbReference type="Proteomes" id="UP000070700"/>
    </source>
</evidence>
<dbReference type="PROSITE" id="PS50048">
    <property type="entry name" value="ZN2_CY6_FUNGAL_2"/>
    <property type="match status" value="1"/>
</dbReference>
<accession>A0A132BB30</accession>
<dbReference type="Gene3D" id="4.10.240.10">
    <property type="entry name" value="Zn(2)-C6 fungal-type DNA-binding domain"/>
    <property type="match status" value="1"/>
</dbReference>
<feature type="region of interest" description="Disordered" evidence="2">
    <location>
        <begin position="1"/>
        <end position="27"/>
    </location>
</feature>
<protein>
    <recommendedName>
        <fullName evidence="3">Zn(2)-C6 fungal-type domain-containing protein</fullName>
    </recommendedName>
</protein>
<evidence type="ECO:0000313" key="4">
    <source>
        <dbReference type="EMBL" id="KUJ09596.1"/>
    </source>
</evidence>
<keyword evidence="1" id="KW-0539">Nucleus</keyword>
<dbReference type="AlphaFoldDB" id="A0A132BB30"/>
<feature type="domain" description="Zn(2)-C6 fungal-type" evidence="3">
    <location>
        <begin position="14"/>
        <end position="45"/>
    </location>
</feature>
<dbReference type="RefSeq" id="XP_018063951.1">
    <property type="nucleotide sequence ID" value="XM_018216024.1"/>
</dbReference>
<dbReference type="GO" id="GO:0008270">
    <property type="term" value="F:zinc ion binding"/>
    <property type="evidence" value="ECO:0007669"/>
    <property type="project" value="InterPro"/>
</dbReference>
<evidence type="ECO:0000256" key="2">
    <source>
        <dbReference type="SAM" id="MobiDB-lite"/>
    </source>
</evidence>
<sequence length="636" mass="71836">MMPQGTPKERFPKGCNPCRGKKQKCDESKPLPCGRCVKTGLSCSWPGPEKPLPVKRRGAGSWKSRAQDGTLMLPDIQPSTSSSVGELDAPRSTLQGIHADSFTQHPSAFGGSFADLGYEEDEAEYQTSSNVRNDFIPRADLPFPEFATITDFANISPPNSLNHHVSSHWASLSIPTPRSPSPVFIFPPSSFLSDNFMTLPNSLRLSDNAHRALGHYQTTFSIYRTTKDPKWSTHKLLLDLGAKSTMIMRFIIAVAINDVCHRQDYEASLEAQEYFEKGAQELIEMIQRDSDEDFVMAMAGFLFLYWYMPKRKSVPRARIQQLSMTVLTYLKRHKLDSRCLESDEQEDASDASSGLTDRDRSILARIIICIFDEDVKCGFQGAGGCLARYLTAHRERTMAVYEVSRTVLKAYWGTSYPDTQTDDDDYNAMELEFLWALTALWQDINQLSQDPPSTPSQAHRRVEQRFKLLEKKYSSVFQKSAAMTQPRAGDRVLINADYDVVLFHSLRVYYFRAIISDSNTAEIPQDIKQALDIMLDIIQRTFASKSSELHDRLQWPLFLAGIETDNGLYRKAIMSSITSRRAREALQKTIDHQTCSGKRLAMSVIKALLCESDVEPVYSFSSGQDSFLDTIVENVF</sequence>
<dbReference type="SMART" id="SM00066">
    <property type="entry name" value="GAL4"/>
    <property type="match status" value="1"/>
</dbReference>
<dbReference type="PANTHER" id="PTHR37534">
    <property type="entry name" value="TRANSCRIPTIONAL ACTIVATOR PROTEIN UGA3"/>
    <property type="match status" value="1"/>
</dbReference>
<dbReference type="KEGG" id="psco:LY89DRAFT_690066"/>
<dbReference type="InterPro" id="IPR036864">
    <property type="entry name" value="Zn2-C6_fun-type_DNA-bd_sf"/>
</dbReference>
<dbReference type="PANTHER" id="PTHR37534:SF46">
    <property type="entry name" value="ZN(II)2CYS6 TRANSCRIPTION FACTOR (EUROFUNG)"/>
    <property type="match status" value="1"/>
</dbReference>
<reference evidence="4 5" key="1">
    <citation type="submission" date="2015-10" db="EMBL/GenBank/DDBJ databases">
        <title>Full genome of DAOMC 229536 Phialocephala scopiformis, a fungal endophyte of spruce producing the potent anti-insectan compound rugulosin.</title>
        <authorList>
            <consortium name="DOE Joint Genome Institute"/>
            <person name="Walker A.K."/>
            <person name="Frasz S.L."/>
            <person name="Seifert K.A."/>
            <person name="Miller J.D."/>
            <person name="Mondo S.J."/>
            <person name="Labutti K."/>
            <person name="Lipzen A."/>
            <person name="Dockter R."/>
            <person name="Kennedy M."/>
            <person name="Grigoriev I.V."/>
            <person name="Spatafora J.W."/>
        </authorList>
    </citation>
    <scope>NUCLEOTIDE SEQUENCE [LARGE SCALE GENOMIC DNA]</scope>
    <source>
        <strain evidence="4 5">CBS 120377</strain>
    </source>
</reference>
<dbReference type="OrthoDB" id="648861at2759"/>
<dbReference type="GO" id="GO:0000981">
    <property type="term" value="F:DNA-binding transcription factor activity, RNA polymerase II-specific"/>
    <property type="evidence" value="ECO:0007669"/>
    <property type="project" value="InterPro"/>
</dbReference>
<evidence type="ECO:0000259" key="3">
    <source>
        <dbReference type="PROSITE" id="PS50048"/>
    </source>
</evidence>
<organism evidence="4 5">
    <name type="scientific">Mollisia scopiformis</name>
    <name type="common">Conifer needle endophyte fungus</name>
    <name type="synonym">Phialocephala scopiformis</name>
    <dbReference type="NCBI Taxonomy" id="149040"/>
    <lineage>
        <taxon>Eukaryota</taxon>
        <taxon>Fungi</taxon>
        <taxon>Dikarya</taxon>
        <taxon>Ascomycota</taxon>
        <taxon>Pezizomycotina</taxon>
        <taxon>Leotiomycetes</taxon>
        <taxon>Helotiales</taxon>
        <taxon>Mollisiaceae</taxon>
        <taxon>Mollisia</taxon>
    </lineage>
</organism>
<keyword evidence="5" id="KW-1185">Reference proteome</keyword>
<dbReference type="CDD" id="cd00067">
    <property type="entry name" value="GAL4"/>
    <property type="match status" value="1"/>
</dbReference>
<dbReference type="InterPro" id="IPR001138">
    <property type="entry name" value="Zn2Cys6_DnaBD"/>
</dbReference>
<dbReference type="PROSITE" id="PS00463">
    <property type="entry name" value="ZN2_CY6_FUNGAL_1"/>
    <property type="match status" value="1"/>
</dbReference>
<gene>
    <name evidence="4" type="ORF">LY89DRAFT_690066</name>
</gene>
<dbReference type="Pfam" id="PF00172">
    <property type="entry name" value="Zn_clus"/>
    <property type="match status" value="1"/>
</dbReference>
<dbReference type="EMBL" id="KQ947431">
    <property type="protein sequence ID" value="KUJ09596.1"/>
    <property type="molecule type" value="Genomic_DNA"/>
</dbReference>
<dbReference type="GeneID" id="28825750"/>
<proteinExistence type="predicted"/>
<dbReference type="InParanoid" id="A0A132BB30"/>
<dbReference type="SUPFAM" id="SSF57701">
    <property type="entry name" value="Zn2/Cys6 DNA-binding domain"/>
    <property type="match status" value="1"/>
</dbReference>
<name>A0A132BB30_MOLSC</name>
<evidence type="ECO:0000256" key="1">
    <source>
        <dbReference type="ARBA" id="ARBA00023242"/>
    </source>
</evidence>